<evidence type="ECO:0000313" key="2">
    <source>
        <dbReference type="EMBL" id="PIT57676.1"/>
    </source>
</evidence>
<dbReference type="EMBL" id="MEIS01000069">
    <property type="protein sequence ID" value="PIT57676.1"/>
    <property type="molecule type" value="Genomic_DNA"/>
</dbReference>
<proteinExistence type="predicted"/>
<protein>
    <submittedName>
        <fullName evidence="2">Uncharacterized protein</fullName>
    </submittedName>
</protein>
<reference evidence="2 3" key="1">
    <citation type="journal article" date="2017" name="MBio">
        <title>Type VI secretion-mediated competition in the bee gut microbiome.</title>
        <authorList>
            <person name="Steele M.I."/>
            <person name="Kwong W.K."/>
            <person name="Powell J.E."/>
            <person name="Whiteley M."/>
            <person name="Moran N.A."/>
        </authorList>
    </citation>
    <scope>NUCLEOTIDE SEQUENCE [LARGE SCALE GENOMIC DNA]</scope>
    <source>
        <strain evidence="2 3">Nev3CBA3</strain>
    </source>
</reference>
<dbReference type="AlphaFoldDB" id="A0A2N9XZZ1"/>
<gene>
    <name evidence="2" type="ORF">BHC49_03045</name>
</gene>
<accession>A0A2N9XZZ1</accession>
<feature type="compositionally biased region" description="Low complexity" evidence="1">
    <location>
        <begin position="142"/>
        <end position="153"/>
    </location>
</feature>
<name>A0A2N9XZZ1_9NEIS</name>
<feature type="region of interest" description="Disordered" evidence="1">
    <location>
        <begin position="132"/>
        <end position="153"/>
    </location>
</feature>
<dbReference type="Proteomes" id="UP000229434">
    <property type="component" value="Unassembled WGS sequence"/>
</dbReference>
<evidence type="ECO:0000313" key="3">
    <source>
        <dbReference type="Proteomes" id="UP000229434"/>
    </source>
</evidence>
<sequence>MGIRVLQLGEINSARITVTKETCQEINQTLGKKVCNSQSLEPRVPICPVIIKSRIGNQAVLEFAHLDEIKSEEKNATDNKSNNSKNFYWITTKKADNSDENIRITQVVILDKSKINSWQTLARIKEKDFKDIKKTSSEQNTASPSSASEPAANSANNDILKLVTLYDAKQKISAGTASDVDEFLLKHCREDTDEFTNKNPAPNK</sequence>
<organism evidence="2 3">
    <name type="scientific">Snodgrassella alvi</name>
    <dbReference type="NCBI Taxonomy" id="1196083"/>
    <lineage>
        <taxon>Bacteria</taxon>
        <taxon>Pseudomonadati</taxon>
        <taxon>Pseudomonadota</taxon>
        <taxon>Betaproteobacteria</taxon>
        <taxon>Neisseriales</taxon>
        <taxon>Neisseriaceae</taxon>
        <taxon>Snodgrassella</taxon>
    </lineage>
</organism>
<evidence type="ECO:0000256" key="1">
    <source>
        <dbReference type="SAM" id="MobiDB-lite"/>
    </source>
</evidence>
<comment type="caution">
    <text evidence="2">The sequence shown here is derived from an EMBL/GenBank/DDBJ whole genome shotgun (WGS) entry which is preliminary data.</text>
</comment>